<feature type="non-terminal residue" evidence="1">
    <location>
        <position position="1"/>
    </location>
</feature>
<gene>
    <name evidence="1" type="ORF">EJ06DRAFT_457836</name>
</gene>
<feature type="non-terminal residue" evidence="1">
    <location>
        <position position="348"/>
    </location>
</feature>
<dbReference type="AlphaFoldDB" id="A0A6G1I327"/>
<protein>
    <recommendedName>
        <fullName evidence="3">Nucleotide-diphospho-sugar transferase</fullName>
    </recommendedName>
</protein>
<organism evidence="1 2">
    <name type="scientific">Trichodelitschia bisporula</name>
    <dbReference type="NCBI Taxonomy" id="703511"/>
    <lineage>
        <taxon>Eukaryota</taxon>
        <taxon>Fungi</taxon>
        <taxon>Dikarya</taxon>
        <taxon>Ascomycota</taxon>
        <taxon>Pezizomycotina</taxon>
        <taxon>Dothideomycetes</taxon>
        <taxon>Dothideomycetes incertae sedis</taxon>
        <taxon>Phaeotrichales</taxon>
        <taxon>Phaeotrichaceae</taxon>
        <taxon>Trichodelitschia</taxon>
    </lineage>
</organism>
<dbReference type="Proteomes" id="UP000799640">
    <property type="component" value="Unassembled WGS sequence"/>
</dbReference>
<dbReference type="EMBL" id="ML996691">
    <property type="protein sequence ID" value="KAF2402594.1"/>
    <property type="molecule type" value="Genomic_DNA"/>
</dbReference>
<reference evidence="1" key="1">
    <citation type="journal article" date="2020" name="Stud. Mycol.">
        <title>101 Dothideomycetes genomes: a test case for predicting lifestyles and emergence of pathogens.</title>
        <authorList>
            <person name="Haridas S."/>
            <person name="Albert R."/>
            <person name="Binder M."/>
            <person name="Bloem J."/>
            <person name="Labutti K."/>
            <person name="Salamov A."/>
            <person name="Andreopoulos B."/>
            <person name="Baker S."/>
            <person name="Barry K."/>
            <person name="Bills G."/>
            <person name="Bluhm B."/>
            <person name="Cannon C."/>
            <person name="Castanera R."/>
            <person name="Culley D."/>
            <person name="Daum C."/>
            <person name="Ezra D."/>
            <person name="Gonzalez J."/>
            <person name="Henrissat B."/>
            <person name="Kuo A."/>
            <person name="Liang C."/>
            <person name="Lipzen A."/>
            <person name="Lutzoni F."/>
            <person name="Magnuson J."/>
            <person name="Mondo S."/>
            <person name="Nolan M."/>
            <person name="Ohm R."/>
            <person name="Pangilinan J."/>
            <person name="Park H.-J."/>
            <person name="Ramirez L."/>
            <person name="Alfaro M."/>
            <person name="Sun H."/>
            <person name="Tritt A."/>
            <person name="Yoshinaga Y."/>
            <person name="Zwiers L.-H."/>
            <person name="Turgeon B."/>
            <person name="Goodwin S."/>
            <person name="Spatafora J."/>
            <person name="Crous P."/>
            <person name="Grigoriev I."/>
        </authorList>
    </citation>
    <scope>NUCLEOTIDE SEQUENCE</scope>
    <source>
        <strain evidence="1">CBS 262.69</strain>
    </source>
</reference>
<dbReference type="OrthoDB" id="3527108at2759"/>
<proteinExistence type="predicted"/>
<sequence>YYPPIGAEHLPRVAEYNVYRRRRPRTPLFIPYTRNNTMLTQAVLSYIAAGWPRSDIVIVENTGTMDANPRGQLTPSNPFFLDHERFRKRYGVSILQTPTLLNFAQLQNFLLRIALARGWAYFFWSHMDIAVLSAEEFTPYKSFYHRVIDLLDSVGLPLLKPSPNWATKFFDFDNLALINVSAWSRIGPWDVFVPYYNTDCDAYARAAMHGYGRDDVQAGYIFDVAEAVADPEARFFPSPSRAKRREWGAGPGAEEPQGGRLLSWRYQWLKAELAALMLAKNSNVAGRNTWQGGGDKARPPREKWSHEARAFQAAWWSTADYGRAMYVRKWGTLECDLVGNNKTLKDAW</sequence>
<evidence type="ECO:0000313" key="1">
    <source>
        <dbReference type="EMBL" id="KAF2402594.1"/>
    </source>
</evidence>
<accession>A0A6G1I327</accession>
<keyword evidence="2" id="KW-1185">Reference proteome</keyword>
<evidence type="ECO:0000313" key="2">
    <source>
        <dbReference type="Proteomes" id="UP000799640"/>
    </source>
</evidence>
<evidence type="ECO:0008006" key="3">
    <source>
        <dbReference type="Google" id="ProtNLM"/>
    </source>
</evidence>
<name>A0A6G1I327_9PEZI</name>